<keyword evidence="5 8" id="KW-0040">ANK repeat</keyword>
<feature type="repeat" description="ANK" evidence="8">
    <location>
        <begin position="137"/>
        <end position="169"/>
    </location>
</feature>
<keyword evidence="3" id="KW-0548">Nucleotidyltransferase</keyword>
<feature type="repeat" description="ANK" evidence="8">
    <location>
        <begin position="104"/>
        <end position="136"/>
    </location>
</feature>
<dbReference type="SUPFAM" id="SSF48403">
    <property type="entry name" value="Ankyrin repeat"/>
    <property type="match status" value="1"/>
</dbReference>
<dbReference type="Pfam" id="PF00023">
    <property type="entry name" value="Ank"/>
    <property type="match status" value="2"/>
</dbReference>
<name>A0AAD9R2F2_ACRCE</name>
<keyword evidence="3" id="KW-0808">Transferase</keyword>
<dbReference type="Gene3D" id="1.25.40.20">
    <property type="entry name" value="Ankyrin repeat-containing domain"/>
    <property type="match status" value="1"/>
</dbReference>
<dbReference type="PROSITE" id="PS50297">
    <property type="entry name" value="ANK_REP_REGION"/>
    <property type="match status" value="4"/>
</dbReference>
<dbReference type="AlphaFoldDB" id="A0AAD9R2F2"/>
<dbReference type="EMBL" id="JARQWQ010000005">
    <property type="protein sequence ID" value="KAK2571583.1"/>
    <property type="molecule type" value="Genomic_DNA"/>
</dbReference>
<dbReference type="EC" id="2.4.2.30" evidence="1"/>
<dbReference type="SUPFAM" id="SSF47769">
    <property type="entry name" value="SAM/Pointed domain"/>
    <property type="match status" value="1"/>
</dbReference>
<evidence type="ECO:0000256" key="8">
    <source>
        <dbReference type="PROSITE-ProRule" id="PRU00023"/>
    </source>
</evidence>
<evidence type="ECO:0000259" key="9">
    <source>
        <dbReference type="PROSITE" id="PS50105"/>
    </source>
</evidence>
<dbReference type="PROSITE" id="PS50088">
    <property type="entry name" value="ANK_REPEAT"/>
    <property type="match status" value="4"/>
</dbReference>
<keyword evidence="11" id="KW-1185">Reference proteome</keyword>
<dbReference type="Proteomes" id="UP001249851">
    <property type="component" value="Unassembled WGS sequence"/>
</dbReference>
<dbReference type="PANTHER" id="PTHR24171">
    <property type="entry name" value="ANKYRIN REPEAT DOMAIN-CONTAINING PROTEIN 39-RELATED"/>
    <property type="match status" value="1"/>
</dbReference>
<gene>
    <name evidence="10" type="ORF">P5673_002943</name>
</gene>
<sequence>MENVPSKDFSLKSTFTDINDCSNLWNDDEIVKMDLYTACSVGLYNCVRQLLADGMEIVDLDQPNCDGWTPLMYAAYVGHDNIVNLLLDFPVDVNGRTRNRKKNYGATPLMLASSCGNDTVVYFLLQNGAKVDAQDNRGWTSLYYATYQGHANVAKMLLDSDADSEIRDHDMGMTPLLVAAREGHEVIFEMLLRHGASLQTRTRLGEDARTLAHRHRKNTVINIIDHQLFQHKPNYLLRSEPGLLLGNEDSDVIDSENRVSSGLQERSIVPMSRIKDGPEAFAKLIDGKKNGGEPINIPTPLGKQLQNVRVRGSPLNLAVSPEATVGSFEDHFFINCGRTVESASLHRRLQKVNSTEKCDIKISPQQHDIGVPTARPTLSKFLEELKLTKYLSVFEENNVDFNTLLTFTENDLKEVGIGVFGPRRKIFTALSHWKKEKNKPSTEQAVSKLTSEAKQLQHRLNVEEDLQHAVESRLMVGKEKQKEIDHSVYKLQEHFKHLEKEKEVLKVVNEELDKNTNLSKDQTRELQDKLQCCTPNLESLACQGRTEIL</sequence>
<evidence type="ECO:0000256" key="3">
    <source>
        <dbReference type="ARBA" id="ARBA00022695"/>
    </source>
</evidence>
<reference evidence="10" key="2">
    <citation type="journal article" date="2023" name="Science">
        <title>Genomic signatures of disease resistance in endangered staghorn corals.</title>
        <authorList>
            <person name="Vollmer S.V."/>
            <person name="Selwyn J.D."/>
            <person name="Despard B.A."/>
            <person name="Roesel C.L."/>
        </authorList>
    </citation>
    <scope>NUCLEOTIDE SEQUENCE</scope>
    <source>
        <strain evidence="10">K2</strain>
    </source>
</reference>
<proteinExistence type="inferred from homology"/>
<comment type="similarity">
    <text evidence="6">Belongs to the ARTD/PARP family.</text>
</comment>
<evidence type="ECO:0000256" key="1">
    <source>
        <dbReference type="ARBA" id="ARBA00012020"/>
    </source>
</evidence>
<protein>
    <recommendedName>
        <fullName evidence="1">NAD(+) ADP-ribosyltransferase</fullName>
        <ecNumber evidence="1">2.4.2.30</ecNumber>
    </recommendedName>
</protein>
<dbReference type="Pfam" id="PF00536">
    <property type="entry name" value="SAM_1"/>
    <property type="match status" value="1"/>
</dbReference>
<dbReference type="Pfam" id="PF12796">
    <property type="entry name" value="Ank_2"/>
    <property type="match status" value="1"/>
</dbReference>
<evidence type="ECO:0000313" key="10">
    <source>
        <dbReference type="EMBL" id="KAK2571583.1"/>
    </source>
</evidence>
<dbReference type="InterPro" id="IPR001660">
    <property type="entry name" value="SAM"/>
</dbReference>
<dbReference type="InterPro" id="IPR013761">
    <property type="entry name" value="SAM/pointed_sf"/>
</dbReference>
<keyword evidence="2" id="KW-0328">Glycosyltransferase</keyword>
<organism evidence="10 11">
    <name type="scientific">Acropora cervicornis</name>
    <name type="common">Staghorn coral</name>
    <dbReference type="NCBI Taxonomy" id="6130"/>
    <lineage>
        <taxon>Eukaryota</taxon>
        <taxon>Metazoa</taxon>
        <taxon>Cnidaria</taxon>
        <taxon>Anthozoa</taxon>
        <taxon>Hexacorallia</taxon>
        <taxon>Scleractinia</taxon>
        <taxon>Astrocoeniina</taxon>
        <taxon>Acroporidae</taxon>
        <taxon>Acropora</taxon>
    </lineage>
</organism>
<reference evidence="10" key="1">
    <citation type="journal article" date="2023" name="G3 (Bethesda)">
        <title>Whole genome assembly and annotation of the endangered Caribbean coral Acropora cervicornis.</title>
        <authorList>
            <person name="Selwyn J.D."/>
            <person name="Vollmer S.V."/>
        </authorList>
    </citation>
    <scope>NUCLEOTIDE SEQUENCE</scope>
    <source>
        <strain evidence="10">K2</strain>
    </source>
</reference>
<feature type="repeat" description="ANK" evidence="8">
    <location>
        <begin position="66"/>
        <end position="98"/>
    </location>
</feature>
<dbReference type="PROSITE" id="PS50105">
    <property type="entry name" value="SAM_DOMAIN"/>
    <property type="match status" value="1"/>
</dbReference>
<dbReference type="PANTHER" id="PTHR24171:SF8">
    <property type="entry name" value="BRCA1-ASSOCIATED RING DOMAIN PROTEIN 1"/>
    <property type="match status" value="1"/>
</dbReference>
<feature type="domain" description="SAM" evidence="9">
    <location>
        <begin position="373"/>
        <end position="436"/>
    </location>
</feature>
<evidence type="ECO:0000256" key="4">
    <source>
        <dbReference type="ARBA" id="ARBA00022737"/>
    </source>
</evidence>
<feature type="repeat" description="ANK" evidence="8">
    <location>
        <begin position="171"/>
        <end position="203"/>
    </location>
</feature>
<dbReference type="GO" id="GO:0016779">
    <property type="term" value="F:nucleotidyltransferase activity"/>
    <property type="evidence" value="ECO:0007669"/>
    <property type="project" value="UniProtKB-KW"/>
</dbReference>
<evidence type="ECO:0000256" key="7">
    <source>
        <dbReference type="ARBA" id="ARBA00033987"/>
    </source>
</evidence>
<dbReference type="SMART" id="SM00248">
    <property type="entry name" value="ANK"/>
    <property type="match status" value="5"/>
</dbReference>
<evidence type="ECO:0000256" key="2">
    <source>
        <dbReference type="ARBA" id="ARBA00022676"/>
    </source>
</evidence>
<evidence type="ECO:0000256" key="5">
    <source>
        <dbReference type="ARBA" id="ARBA00023043"/>
    </source>
</evidence>
<evidence type="ECO:0000313" key="11">
    <source>
        <dbReference type="Proteomes" id="UP001249851"/>
    </source>
</evidence>
<comment type="catalytic activity">
    <reaction evidence="7">
        <text>NAD(+) + (ADP-D-ribosyl)n-acceptor = nicotinamide + (ADP-D-ribosyl)n+1-acceptor + H(+).</text>
        <dbReference type="EC" id="2.4.2.30"/>
    </reaction>
</comment>
<dbReference type="InterPro" id="IPR036770">
    <property type="entry name" value="Ankyrin_rpt-contain_sf"/>
</dbReference>
<dbReference type="InterPro" id="IPR002110">
    <property type="entry name" value="Ankyrin_rpt"/>
</dbReference>
<evidence type="ECO:0000256" key="6">
    <source>
        <dbReference type="ARBA" id="ARBA00024347"/>
    </source>
</evidence>
<accession>A0AAD9R2F2</accession>
<dbReference type="SMART" id="SM00454">
    <property type="entry name" value="SAM"/>
    <property type="match status" value="1"/>
</dbReference>
<comment type="caution">
    <text evidence="10">The sequence shown here is derived from an EMBL/GenBank/DDBJ whole genome shotgun (WGS) entry which is preliminary data.</text>
</comment>
<keyword evidence="4" id="KW-0677">Repeat</keyword>
<dbReference type="Gene3D" id="1.10.150.50">
    <property type="entry name" value="Transcription Factor, Ets-1"/>
    <property type="match status" value="1"/>
</dbReference>
<dbReference type="GO" id="GO:0003950">
    <property type="term" value="F:NAD+ poly-ADP-ribosyltransferase activity"/>
    <property type="evidence" value="ECO:0007669"/>
    <property type="project" value="UniProtKB-EC"/>
</dbReference>